<gene>
    <name evidence="1" type="ORF">J5V96_00815</name>
</gene>
<dbReference type="InterPro" id="IPR038084">
    <property type="entry name" value="PduO/GlcC-like_sf"/>
</dbReference>
<dbReference type="PANTHER" id="PTHR28255">
    <property type="match status" value="1"/>
</dbReference>
<dbReference type="RefSeq" id="WP_208499464.1">
    <property type="nucleotide sequence ID" value="NZ_JAGFOA010000001.1"/>
</dbReference>
<reference evidence="1" key="1">
    <citation type="submission" date="2021-03" db="EMBL/GenBank/DDBJ databases">
        <title>Microbacterium sp. nov., a novel actinobacterium isolated from cow dung.</title>
        <authorList>
            <person name="Zhang L."/>
        </authorList>
    </citation>
    <scope>NUCLEOTIDE SEQUENCE</scope>
    <source>
        <strain evidence="1">NEAU-LLB</strain>
    </source>
</reference>
<dbReference type="SUPFAM" id="SSF143744">
    <property type="entry name" value="GlcG-like"/>
    <property type="match status" value="1"/>
</dbReference>
<dbReference type="InterPro" id="IPR010371">
    <property type="entry name" value="YBR137W-like"/>
</dbReference>
<accession>A0A939QM88</accession>
<dbReference type="PANTHER" id="PTHR28255:SF1">
    <property type="entry name" value="UPF0303 PROTEIN YBR137W"/>
    <property type="match status" value="1"/>
</dbReference>
<proteinExistence type="predicted"/>
<comment type="caution">
    <text evidence="1">The sequence shown here is derived from an EMBL/GenBank/DDBJ whole genome shotgun (WGS) entry which is preliminary data.</text>
</comment>
<dbReference type="NCBIfam" id="NF002696">
    <property type="entry name" value="PRK02487.1-5"/>
    <property type="match status" value="1"/>
</dbReference>
<dbReference type="EMBL" id="JAGFOA010000001">
    <property type="protein sequence ID" value="MBO3662046.1"/>
    <property type="molecule type" value="Genomic_DNA"/>
</dbReference>
<dbReference type="Pfam" id="PF03928">
    <property type="entry name" value="HbpS-like"/>
    <property type="match status" value="1"/>
</dbReference>
<dbReference type="Gene3D" id="3.30.450.150">
    <property type="entry name" value="Haem-degrading domain"/>
    <property type="match status" value="1"/>
</dbReference>
<keyword evidence="2" id="KW-1185">Reference proteome</keyword>
<dbReference type="AlphaFoldDB" id="A0A939QM88"/>
<evidence type="ECO:0000313" key="1">
    <source>
        <dbReference type="EMBL" id="MBO3662046.1"/>
    </source>
</evidence>
<organism evidence="1 2">
    <name type="scientific">Microbacterium stercoris</name>
    <dbReference type="NCBI Taxonomy" id="2820289"/>
    <lineage>
        <taxon>Bacteria</taxon>
        <taxon>Bacillati</taxon>
        <taxon>Actinomycetota</taxon>
        <taxon>Actinomycetes</taxon>
        <taxon>Micrococcales</taxon>
        <taxon>Microbacteriaceae</taxon>
        <taxon>Microbacterium</taxon>
    </lineage>
</organism>
<name>A0A939QM88_9MICO</name>
<sequence>MTHTDADLIARIEEEERELVLSRFDYDDAWTLGTTIVRLAQERGLKIAVDIRKGQQQVFHAALEGSNIDMSDWIIRKVRTVYRFGGSSYLIGRRFGGEFNASTSLPFTEYVAHGGAFPIRVQGVGIVGVVTVSGLPEADDHALAVEGLRALKG</sequence>
<dbReference type="PIRSF" id="PIRSF008757">
    <property type="entry name" value="UCP008757"/>
    <property type="match status" value="1"/>
</dbReference>
<dbReference type="Proteomes" id="UP000680132">
    <property type="component" value="Unassembled WGS sequence"/>
</dbReference>
<protein>
    <submittedName>
        <fullName evidence="1">Heme-degrading domain-containing protein</fullName>
    </submittedName>
</protein>
<evidence type="ECO:0000313" key="2">
    <source>
        <dbReference type="Proteomes" id="UP000680132"/>
    </source>
</evidence>
<dbReference type="InterPro" id="IPR005624">
    <property type="entry name" value="PduO/GlcC-like"/>
</dbReference>